<protein>
    <submittedName>
        <fullName evidence="3">Uncharacterized protein</fullName>
    </submittedName>
</protein>
<feature type="domain" description="Folliculin-interacting protein middle" evidence="1">
    <location>
        <begin position="229"/>
        <end position="434"/>
    </location>
</feature>
<dbReference type="InterPro" id="IPR028085">
    <property type="entry name" value="FNIP_mid_dom"/>
</dbReference>
<keyword evidence="4" id="KW-1185">Reference proteome</keyword>
<proteinExistence type="predicted"/>
<name>A0A9P1J0H1_9PELO</name>
<dbReference type="EMBL" id="CANHGI010000006">
    <property type="protein sequence ID" value="CAI5455841.1"/>
    <property type="molecule type" value="Genomic_DNA"/>
</dbReference>
<organism evidence="3 4">
    <name type="scientific">Caenorhabditis angaria</name>
    <dbReference type="NCBI Taxonomy" id="860376"/>
    <lineage>
        <taxon>Eukaryota</taxon>
        <taxon>Metazoa</taxon>
        <taxon>Ecdysozoa</taxon>
        <taxon>Nematoda</taxon>
        <taxon>Chromadorea</taxon>
        <taxon>Rhabditida</taxon>
        <taxon>Rhabditina</taxon>
        <taxon>Rhabditomorpha</taxon>
        <taxon>Rhabditoidea</taxon>
        <taxon>Rhabditidae</taxon>
        <taxon>Peloderinae</taxon>
        <taxon>Caenorhabditis</taxon>
    </lineage>
</organism>
<comment type="caution">
    <text evidence="3">The sequence shown here is derived from an EMBL/GenBank/DDBJ whole genome shotgun (WGS) entry which is preliminary data.</text>
</comment>
<dbReference type="Pfam" id="PF14638">
    <property type="entry name" value="FNIP_C"/>
    <property type="match status" value="1"/>
</dbReference>
<reference evidence="3" key="1">
    <citation type="submission" date="2022-11" db="EMBL/GenBank/DDBJ databases">
        <authorList>
            <person name="Kikuchi T."/>
        </authorList>
    </citation>
    <scope>NUCLEOTIDE SEQUENCE</scope>
    <source>
        <strain evidence="3">PS1010</strain>
    </source>
</reference>
<dbReference type="PANTHER" id="PTHR21634:SF9">
    <property type="entry name" value="RE13835P"/>
    <property type="match status" value="1"/>
</dbReference>
<dbReference type="Pfam" id="PF14637">
    <property type="entry name" value="FNIP_M"/>
    <property type="match status" value="1"/>
</dbReference>
<sequence>MLPMFQHLAKMANPGPDPAILLAKATEKLRIVKEEERRIIDIICQSPEIKMTSDDFRFILFKDGKPMFDSKYFKPDNAPNENNIPNEPPNYDLFNAAHLPTICAPIIDEIEINVVGQEYMASVGFPRKARGEPRPLCYADKPIRSFRDLQKTTITTDKTKTYWRAKYPGDIIPWSWHFEKPQTGKNLLSFRDCRILKFRRFQMEQIRLHQFIEKREYYFEEKPDIQFCMAILVPIKHREFILNHTIYLERELQRMRNWVKNFVVNSRDYKVMLHNRWREMTDAFLNIHNSPKLKQPFWASMTRPTEHDNPQTLEQCFRITGHCFFDIIKRLEGNQQFVSKLLTAFLSHNLSWINTIPHIPREQEGGNTNIRWNLELVRKFLQEEIPFRPHSLELLNYLEMIGNCGPFDTVKVVITGSNEKDIAQICQMMTYFARFTFEKDGEPSIEEGESGISSDEDHLLEAYLERLNNERERIPNAIRRVEQNYVSKFPRFHEKMQTMRDLVSGPITKFSDYFAVQGIVKTPDNNTFDRMIRELRKKDENVAYLPYINEKISKLNYPQNIYIYADIDDRSVRIVSDKTVDQILQPSKSIVDFLQRVKQQDFNGSDILVEMDDLLRDMVQKSETLVETLRVESTAQFIEIERICTIVDCDESDVRLLINLASTYFPLTLMTPRDPKLSSWC</sequence>
<evidence type="ECO:0000313" key="3">
    <source>
        <dbReference type="EMBL" id="CAI5455841.1"/>
    </source>
</evidence>
<dbReference type="GO" id="GO:0042030">
    <property type="term" value="F:ATPase inhibitor activity"/>
    <property type="evidence" value="ECO:0007669"/>
    <property type="project" value="TreeGrafter"/>
</dbReference>
<dbReference type="GO" id="GO:0051087">
    <property type="term" value="F:protein-folding chaperone binding"/>
    <property type="evidence" value="ECO:0007669"/>
    <property type="project" value="TreeGrafter"/>
</dbReference>
<evidence type="ECO:0000313" key="4">
    <source>
        <dbReference type="Proteomes" id="UP001152747"/>
    </source>
</evidence>
<dbReference type="Proteomes" id="UP001152747">
    <property type="component" value="Unassembled WGS sequence"/>
</dbReference>
<feature type="domain" description="Folliculin-interacting protein C-terminal" evidence="2">
    <location>
        <begin position="494"/>
        <end position="666"/>
    </location>
</feature>
<evidence type="ECO:0000259" key="1">
    <source>
        <dbReference type="Pfam" id="PF14637"/>
    </source>
</evidence>
<dbReference type="GO" id="GO:0005737">
    <property type="term" value="C:cytoplasm"/>
    <property type="evidence" value="ECO:0007669"/>
    <property type="project" value="TreeGrafter"/>
</dbReference>
<gene>
    <name evidence="3" type="ORF">CAMP_LOCUS18478</name>
</gene>
<dbReference type="OrthoDB" id="10051712at2759"/>
<dbReference type="InterPro" id="IPR028086">
    <property type="entry name" value="FNIP_C_dom"/>
</dbReference>
<evidence type="ECO:0000259" key="2">
    <source>
        <dbReference type="Pfam" id="PF14638"/>
    </source>
</evidence>
<dbReference type="AlphaFoldDB" id="A0A9P1J0H1"/>
<accession>A0A9P1J0H1</accession>
<dbReference type="PANTHER" id="PTHR21634">
    <property type="entry name" value="RE13835P"/>
    <property type="match status" value="1"/>
</dbReference>